<evidence type="ECO:0000256" key="1">
    <source>
        <dbReference type="SAM" id="MobiDB-lite"/>
    </source>
</evidence>
<feature type="region of interest" description="Disordered" evidence="1">
    <location>
        <begin position="1"/>
        <end position="47"/>
    </location>
</feature>
<name>A0A508SSS6_9BRAD</name>
<evidence type="ECO:0000313" key="3">
    <source>
        <dbReference type="Proteomes" id="UP000328092"/>
    </source>
</evidence>
<sequence length="47" mass="5227">MTNEYPSDKPAASEQDRRKDPPSPERKPPQGGPPVQDGLEQVRDSHT</sequence>
<proteinExistence type="predicted"/>
<feature type="compositionally biased region" description="Basic and acidic residues" evidence="1">
    <location>
        <begin position="14"/>
        <end position="28"/>
    </location>
</feature>
<evidence type="ECO:0000313" key="2">
    <source>
        <dbReference type="EMBL" id="VIO65915.1"/>
    </source>
</evidence>
<protein>
    <submittedName>
        <fullName evidence="2">Uncharacterized protein</fullName>
    </submittedName>
</protein>
<comment type="caution">
    <text evidence="2">The sequence shown here is derived from an EMBL/GenBank/DDBJ whole genome shotgun (WGS) entry which is preliminary data.</text>
</comment>
<dbReference type="EMBL" id="CAADFC020000004">
    <property type="protein sequence ID" value="VIO65915.1"/>
    <property type="molecule type" value="Genomic_DNA"/>
</dbReference>
<accession>A0A508SSS6</accession>
<gene>
    <name evidence="2" type="ORF">CI1B_10240</name>
</gene>
<reference evidence="2" key="1">
    <citation type="submission" date="2019-02" db="EMBL/GenBank/DDBJ databases">
        <authorList>
            <person name="Pothier F.J."/>
        </authorList>
    </citation>
    <scope>NUCLEOTIDE SEQUENCE</scope>
    <source>
        <strain evidence="2">CI-1B</strain>
    </source>
</reference>
<keyword evidence="3" id="KW-1185">Reference proteome</keyword>
<organism evidence="2 3">
    <name type="scientific">Bradyrhizobium ivorense</name>
    <dbReference type="NCBI Taxonomy" id="2511166"/>
    <lineage>
        <taxon>Bacteria</taxon>
        <taxon>Pseudomonadati</taxon>
        <taxon>Pseudomonadota</taxon>
        <taxon>Alphaproteobacteria</taxon>
        <taxon>Hyphomicrobiales</taxon>
        <taxon>Nitrobacteraceae</taxon>
        <taxon>Bradyrhizobium</taxon>
    </lineage>
</organism>
<dbReference type="AlphaFoldDB" id="A0A508SSS6"/>
<dbReference type="RefSeq" id="WP_172626984.1">
    <property type="nucleotide sequence ID" value="NZ_CAADFB020000031.1"/>
</dbReference>
<dbReference type="Proteomes" id="UP000328092">
    <property type="component" value="Unassembled WGS sequence"/>
</dbReference>